<dbReference type="PANTHER" id="PTHR21708">
    <property type="entry name" value="PROBABLE 2-DEHYDROPANTOATE 2-REDUCTASE"/>
    <property type="match status" value="1"/>
</dbReference>
<dbReference type="OrthoDB" id="3609at2759"/>
<feature type="domain" description="Ketopantoate reductase N-terminal" evidence="1">
    <location>
        <begin position="10"/>
        <end position="185"/>
    </location>
</feature>
<evidence type="ECO:0000313" key="3">
    <source>
        <dbReference type="EMBL" id="SAM70747.1"/>
    </source>
</evidence>
<dbReference type="EMBL" id="ULHB01000089">
    <property type="protein sequence ID" value="SYW81082.1"/>
    <property type="molecule type" value="Genomic_DNA"/>
</dbReference>
<dbReference type="Gene3D" id="3.40.50.720">
    <property type="entry name" value="NAD(P)-binding Rossmann-like Domain"/>
    <property type="match status" value="1"/>
</dbReference>
<dbReference type="Pfam" id="PF02558">
    <property type="entry name" value="ApbA"/>
    <property type="match status" value="1"/>
</dbReference>
<dbReference type="Gene3D" id="1.10.1040.10">
    <property type="entry name" value="N-(1-d-carboxylethyl)-l-norvaline Dehydrogenase, domain 2"/>
    <property type="match status" value="1"/>
</dbReference>
<protein>
    <recommendedName>
        <fullName evidence="7">2-dehydropantoate 2-reductase</fullName>
    </recommendedName>
</protein>
<dbReference type="FunFam" id="1.10.1040.10:FF:000017">
    <property type="entry name" value="2-dehydropantoate 2-reductase"/>
    <property type="match status" value="1"/>
</dbReference>
<dbReference type="Proteomes" id="UP000179920">
    <property type="component" value="Chromosome II"/>
</dbReference>
<name>A0A1K0GJB8_9BASI</name>
<proteinExistence type="predicted"/>
<reference evidence="4" key="3">
    <citation type="submission" date="2018-08" db="EMBL/GenBank/DDBJ databases">
        <authorList>
            <person name="Guldener U."/>
        </authorList>
    </citation>
    <scope>NUCLEOTIDE SEQUENCE</scope>
    <source>
        <strain evidence="4">UB2</strain>
    </source>
</reference>
<evidence type="ECO:0000313" key="5">
    <source>
        <dbReference type="Proteomes" id="UP000179920"/>
    </source>
</evidence>
<keyword evidence="6" id="KW-1185">Reference proteome</keyword>
<dbReference type="InterPro" id="IPR013328">
    <property type="entry name" value="6PGD_dom2"/>
</dbReference>
<evidence type="ECO:0000259" key="2">
    <source>
        <dbReference type="Pfam" id="PF08546"/>
    </source>
</evidence>
<dbReference type="AlphaFoldDB" id="A0A1K0GJB8"/>
<evidence type="ECO:0000313" key="4">
    <source>
        <dbReference type="EMBL" id="SYW81082.1"/>
    </source>
</evidence>
<reference evidence="3" key="2">
    <citation type="submission" date="2016-04" db="EMBL/GenBank/DDBJ databases">
        <authorList>
            <person name="Evans L.H."/>
            <person name="Alamgir A."/>
            <person name="Owens N."/>
            <person name="Weber N.D."/>
            <person name="Virtaneva K."/>
            <person name="Barbian K."/>
            <person name="Babar A."/>
            <person name="Rosenke K."/>
        </authorList>
    </citation>
    <scope>NUCLEOTIDE SEQUENCE</scope>
    <source>
        <strain evidence="3">UB2112</strain>
    </source>
</reference>
<sequence length="422" mass="44909">MSTQTRPEVLCIGFGALGTIYSYLLSRGGASITAVARSNYTTLTTNGIRISSAKYGEIPGWKPDRVIRESEPESSQDRVYDFVVCAFKNVPDYKSASSIIRPFLRRGAVGGGGGEGGKSPTIVLLQNGVGIEEEVQRNLVEGKGEGGEKLAGAVISAVAWIGANLVEGGTRVTHGVLERLEMGVYPSTTSSLLPSGLREVSPYQQAALDTFTSIYTSGGGGGSAVGDIEAVRWKKVLWNASWGALSTLARLPVCDLLTEDTLHYSVGVVRRIMLEIIYVGRACGMTEERFPISSVDQALNITLATSDVDGVKDEKNGGRLAADFKPSILLDLQNGRPMELEVIIGTIVRLAREKGVDTPRLDLVLSALKPNQVQAIRTARQKDGGKGEAEVEGVTKYSDLVATSRGNWPAGAPVSSSPSTYL</sequence>
<dbReference type="InterPro" id="IPR051402">
    <property type="entry name" value="KPR-Related"/>
</dbReference>
<dbReference type="InterPro" id="IPR013752">
    <property type="entry name" value="KPA_reductase"/>
</dbReference>
<dbReference type="PANTHER" id="PTHR21708:SF43">
    <property type="entry name" value="KETOPANTOATE REDUCTASE C-TERMINAL DOMAIN-CONTAINING PROTEIN"/>
    <property type="match status" value="1"/>
</dbReference>
<dbReference type="EMBL" id="LT558118">
    <property type="protein sequence ID" value="SAM70747.1"/>
    <property type="molecule type" value="Genomic_DNA"/>
</dbReference>
<dbReference type="SUPFAM" id="SSF48179">
    <property type="entry name" value="6-phosphogluconate dehydrogenase C-terminal domain-like"/>
    <property type="match status" value="1"/>
</dbReference>
<evidence type="ECO:0000313" key="6">
    <source>
        <dbReference type="Proteomes" id="UP000658997"/>
    </source>
</evidence>
<gene>
    <name evidence="4" type="ORF">UBRO2_04114</name>
    <name evidence="3" type="ORF">UBRO_00443</name>
</gene>
<accession>A0A1K0GJB8</accession>
<evidence type="ECO:0000259" key="1">
    <source>
        <dbReference type="Pfam" id="PF02558"/>
    </source>
</evidence>
<evidence type="ECO:0008006" key="7">
    <source>
        <dbReference type="Google" id="ProtNLM"/>
    </source>
</evidence>
<dbReference type="InterPro" id="IPR013332">
    <property type="entry name" value="KPR_N"/>
</dbReference>
<dbReference type="GO" id="GO:0005737">
    <property type="term" value="C:cytoplasm"/>
    <property type="evidence" value="ECO:0007669"/>
    <property type="project" value="TreeGrafter"/>
</dbReference>
<dbReference type="Proteomes" id="UP000658997">
    <property type="component" value="Unassembled WGS sequence"/>
</dbReference>
<organism evidence="3 5">
    <name type="scientific">Ustilago bromivora</name>
    <dbReference type="NCBI Taxonomy" id="307758"/>
    <lineage>
        <taxon>Eukaryota</taxon>
        <taxon>Fungi</taxon>
        <taxon>Dikarya</taxon>
        <taxon>Basidiomycota</taxon>
        <taxon>Ustilaginomycotina</taxon>
        <taxon>Ustilaginomycetes</taxon>
        <taxon>Ustilaginales</taxon>
        <taxon>Ustilaginaceae</taxon>
        <taxon>Ustilago</taxon>
    </lineage>
</organism>
<reference evidence="5" key="1">
    <citation type="submission" date="2016-04" db="EMBL/GenBank/DDBJ databases">
        <authorList>
            <person name="Guldener U."/>
            <person name="Guldener U."/>
        </authorList>
    </citation>
    <scope>NUCLEOTIDE SEQUENCE [LARGE SCALE GENOMIC DNA]</scope>
    <source>
        <strain evidence="5">UB2112</strain>
    </source>
</reference>
<feature type="domain" description="Ketopantoate reductase C-terminal" evidence="2">
    <location>
        <begin position="227"/>
        <end position="370"/>
    </location>
</feature>
<dbReference type="InterPro" id="IPR008927">
    <property type="entry name" value="6-PGluconate_DH-like_C_sf"/>
</dbReference>
<dbReference type="Pfam" id="PF08546">
    <property type="entry name" value="ApbA_C"/>
    <property type="match status" value="1"/>
</dbReference>